<dbReference type="AlphaFoldDB" id="A0AA41Q829"/>
<accession>A0AA41Q829</accession>
<name>A0AA41Q829_9ACTN</name>
<comment type="caution">
    <text evidence="1">The sequence shown here is derived from an EMBL/GenBank/DDBJ whole genome shotgun (WGS) entry which is preliminary data.</text>
</comment>
<proteinExistence type="predicted"/>
<protein>
    <submittedName>
        <fullName evidence="1">Uncharacterized protein</fullName>
    </submittedName>
</protein>
<organism evidence="1 2">
    <name type="scientific">Yinghuangia soli</name>
    <dbReference type="NCBI Taxonomy" id="2908204"/>
    <lineage>
        <taxon>Bacteria</taxon>
        <taxon>Bacillati</taxon>
        <taxon>Actinomycetota</taxon>
        <taxon>Actinomycetes</taxon>
        <taxon>Kitasatosporales</taxon>
        <taxon>Streptomycetaceae</taxon>
        <taxon>Yinghuangia</taxon>
    </lineage>
</organism>
<keyword evidence="2" id="KW-1185">Reference proteome</keyword>
<dbReference type="EMBL" id="JAKFHA010000045">
    <property type="protein sequence ID" value="MCF2533183.1"/>
    <property type="molecule type" value="Genomic_DNA"/>
</dbReference>
<reference evidence="1" key="1">
    <citation type="submission" date="2022-01" db="EMBL/GenBank/DDBJ databases">
        <title>Genome-Based Taxonomic Classification of the Phylum Actinobacteria.</title>
        <authorList>
            <person name="Gao Y."/>
        </authorList>
    </citation>
    <scope>NUCLEOTIDE SEQUENCE</scope>
    <source>
        <strain evidence="1">KLBMP 8922</strain>
    </source>
</reference>
<dbReference type="Proteomes" id="UP001165378">
    <property type="component" value="Unassembled WGS sequence"/>
</dbReference>
<sequence length="170" mass="18139">MARSESGTGDEVPLGELFGKAGPVELERMRLAVTALDAARPADQDAEWEWFAEHAQAPVPLPAVGASVVLQTTVGLYESDSDWLELELEVAWMQRGLRVGAVLGVACWCESDNHGTHYLDPMDLDADDGTSIAEAFDAATAQLLAWAGGPRDPSYWRGAAGLPQPTSDTS</sequence>
<evidence type="ECO:0000313" key="1">
    <source>
        <dbReference type="EMBL" id="MCF2533183.1"/>
    </source>
</evidence>
<gene>
    <name evidence="1" type="ORF">LZ495_39030</name>
</gene>
<evidence type="ECO:0000313" key="2">
    <source>
        <dbReference type="Proteomes" id="UP001165378"/>
    </source>
</evidence>
<dbReference type="RefSeq" id="WP_235057960.1">
    <property type="nucleotide sequence ID" value="NZ_JAKFHA010000045.1"/>
</dbReference>